<dbReference type="GO" id="GO:0005789">
    <property type="term" value="C:endoplasmic reticulum membrane"/>
    <property type="evidence" value="ECO:0007669"/>
    <property type="project" value="UniProtKB-SubCell"/>
</dbReference>
<keyword evidence="4 7" id="KW-0274">FAD</keyword>
<keyword evidence="7" id="KW-1133">Transmembrane helix</keyword>
<protein>
    <recommendedName>
        <fullName evidence="7">Squalene monooxygenase</fullName>
        <ecNumber evidence="7">1.14.14.17</ecNumber>
    </recommendedName>
</protein>
<dbReference type="Pfam" id="PF08491">
    <property type="entry name" value="SE"/>
    <property type="match status" value="1"/>
</dbReference>
<dbReference type="UniPathway" id="UPA00767">
    <property type="reaction ID" value="UER00752"/>
</dbReference>
<dbReference type="PANTHER" id="PTHR10835:SF0">
    <property type="entry name" value="SQUALENE MONOOXYGENASE"/>
    <property type="match status" value="1"/>
</dbReference>
<dbReference type="InterPro" id="IPR040125">
    <property type="entry name" value="Squalene_monox"/>
</dbReference>
<dbReference type="EC" id="1.14.14.17" evidence="7"/>
<comment type="function">
    <text evidence="7">Catalyzes the stereospecific oxidation of squalene to (S)-2,3-epoxysqualene, and is considered to be a rate-limiting enzyme in steroid biosynthesis.</text>
</comment>
<dbReference type="Proteomes" id="UP000673691">
    <property type="component" value="Unassembled WGS sequence"/>
</dbReference>
<dbReference type="OrthoDB" id="1678617at2759"/>
<dbReference type="InterPro" id="IPR013698">
    <property type="entry name" value="Squalene_epoxidase"/>
</dbReference>
<comment type="subcellular location">
    <subcellularLocation>
        <location evidence="7">Endoplasmic reticulum membrane</location>
        <topology evidence="7">Multi-pass membrane protein</topology>
    </subcellularLocation>
    <subcellularLocation>
        <location evidence="2">Membrane</location>
    </subcellularLocation>
</comment>
<dbReference type="EMBL" id="JAEFCI010007132">
    <property type="protein sequence ID" value="KAG5459255.1"/>
    <property type="molecule type" value="Genomic_DNA"/>
</dbReference>
<keyword evidence="10" id="KW-1185">Reference proteome</keyword>
<evidence type="ECO:0000256" key="5">
    <source>
        <dbReference type="ARBA" id="ARBA00023002"/>
    </source>
</evidence>
<gene>
    <name evidence="9" type="ORF">BJ554DRAFT_361</name>
</gene>
<accession>A0A8H7ZU31</accession>
<comment type="similarity">
    <text evidence="7">Belongs to the squalene monooxygenase family.</text>
</comment>
<comment type="caution">
    <text evidence="7">Lacks conserved residue(s) required for the propagation of feature annotation.</text>
</comment>
<dbReference type="GO" id="GO:0004506">
    <property type="term" value="F:squalene monooxygenase activity"/>
    <property type="evidence" value="ECO:0007669"/>
    <property type="project" value="UniProtKB-UniRule"/>
</dbReference>
<feature type="transmembrane region" description="Helical" evidence="7">
    <location>
        <begin position="188"/>
        <end position="208"/>
    </location>
</feature>
<reference evidence="9 10" key="1">
    <citation type="journal article" name="Sci. Rep.">
        <title>Genome-scale phylogenetic analyses confirm Olpidium as the closest living zoosporic fungus to the non-flagellated, terrestrial fungi.</title>
        <authorList>
            <person name="Chang Y."/>
            <person name="Rochon D."/>
            <person name="Sekimoto S."/>
            <person name="Wang Y."/>
            <person name="Chovatia M."/>
            <person name="Sandor L."/>
            <person name="Salamov A."/>
            <person name="Grigoriev I.V."/>
            <person name="Stajich J.E."/>
            <person name="Spatafora J.W."/>
        </authorList>
    </citation>
    <scope>NUCLEOTIDE SEQUENCE [LARGE SCALE GENOMIC DNA]</scope>
    <source>
        <strain evidence="9">S191</strain>
    </source>
</reference>
<comment type="catalytic activity">
    <reaction evidence="7">
        <text>squalene + reduced [NADPH--hemoprotein reductase] + O2 = (S)-2,3-epoxysqualene + oxidized [NADPH--hemoprotein reductase] + H2O + H(+)</text>
        <dbReference type="Rhea" id="RHEA:25282"/>
        <dbReference type="Rhea" id="RHEA-COMP:11964"/>
        <dbReference type="Rhea" id="RHEA-COMP:11965"/>
        <dbReference type="ChEBI" id="CHEBI:15377"/>
        <dbReference type="ChEBI" id="CHEBI:15378"/>
        <dbReference type="ChEBI" id="CHEBI:15379"/>
        <dbReference type="ChEBI" id="CHEBI:15440"/>
        <dbReference type="ChEBI" id="CHEBI:15441"/>
        <dbReference type="ChEBI" id="CHEBI:57618"/>
        <dbReference type="ChEBI" id="CHEBI:58210"/>
        <dbReference type="EC" id="1.14.14.17"/>
    </reaction>
</comment>
<name>A0A8H7ZU31_9FUNG</name>
<evidence type="ECO:0000256" key="6">
    <source>
        <dbReference type="ARBA" id="ARBA00023136"/>
    </source>
</evidence>
<evidence type="ECO:0000259" key="8">
    <source>
        <dbReference type="Pfam" id="PF08491"/>
    </source>
</evidence>
<dbReference type="GO" id="GO:0016126">
    <property type="term" value="P:sterol biosynthetic process"/>
    <property type="evidence" value="ECO:0007669"/>
    <property type="project" value="UniProtKB-UniRule"/>
</dbReference>
<evidence type="ECO:0000313" key="10">
    <source>
        <dbReference type="Proteomes" id="UP000673691"/>
    </source>
</evidence>
<evidence type="ECO:0000256" key="2">
    <source>
        <dbReference type="ARBA" id="ARBA00004370"/>
    </source>
</evidence>
<keyword evidence="3 7" id="KW-0285">Flavoprotein</keyword>
<keyword evidence="6 7" id="KW-0472">Membrane</keyword>
<proteinExistence type="inferred from homology"/>
<comment type="cofactor">
    <cofactor evidence="1 7">
        <name>FAD</name>
        <dbReference type="ChEBI" id="CHEBI:57692"/>
    </cofactor>
</comment>
<evidence type="ECO:0000256" key="1">
    <source>
        <dbReference type="ARBA" id="ARBA00001974"/>
    </source>
</evidence>
<keyword evidence="5 7" id="KW-0560">Oxidoreductase</keyword>
<comment type="caution">
    <text evidence="9">The sequence shown here is derived from an EMBL/GenBank/DDBJ whole genome shotgun (WGS) entry which is preliminary data.</text>
</comment>
<evidence type="ECO:0000256" key="4">
    <source>
        <dbReference type="ARBA" id="ARBA00022827"/>
    </source>
</evidence>
<feature type="domain" description="Squalene epoxidase" evidence="8">
    <location>
        <begin position="84"/>
        <end position="144"/>
    </location>
</feature>
<dbReference type="AlphaFoldDB" id="A0A8H7ZU31"/>
<organism evidence="9 10">
    <name type="scientific">Olpidium bornovanus</name>
    <dbReference type="NCBI Taxonomy" id="278681"/>
    <lineage>
        <taxon>Eukaryota</taxon>
        <taxon>Fungi</taxon>
        <taxon>Fungi incertae sedis</taxon>
        <taxon>Olpidiomycota</taxon>
        <taxon>Olpidiomycotina</taxon>
        <taxon>Olpidiomycetes</taxon>
        <taxon>Olpidiales</taxon>
        <taxon>Olpidiaceae</taxon>
        <taxon>Olpidium</taxon>
    </lineage>
</organism>
<keyword evidence="7" id="KW-0812">Transmembrane</keyword>
<dbReference type="PANTHER" id="PTHR10835">
    <property type="entry name" value="SQUALENE MONOOXYGENASE"/>
    <property type="match status" value="1"/>
</dbReference>
<evidence type="ECO:0000256" key="7">
    <source>
        <dbReference type="RuleBase" id="RU367121"/>
    </source>
</evidence>
<evidence type="ECO:0000256" key="3">
    <source>
        <dbReference type="ARBA" id="ARBA00022630"/>
    </source>
</evidence>
<keyword evidence="7" id="KW-0256">Endoplasmic reticulum</keyword>
<sequence length="209" mass="21792">EEPELGGQRARRRAVLAVLRTSRKTGRSGADISSVLIISATTDTNYSALCAVSVGLLFFTSAPPPLPTPPLPHTHPVFRRAFHFACADEQLGALRDACLEYFRRGGSCVEGPVGLLSGLTPSPPTLVYHFFAVAAVGMRAAFRRPGGGAAEAALLLGKAAAVIGPLLVDELRHGSSGAPAGLFADALALPTFALFSAWLALLVSLVVYT</sequence>
<evidence type="ECO:0000313" key="9">
    <source>
        <dbReference type="EMBL" id="KAG5459255.1"/>
    </source>
</evidence>
<dbReference type="GO" id="GO:0050660">
    <property type="term" value="F:flavin adenine dinucleotide binding"/>
    <property type="evidence" value="ECO:0007669"/>
    <property type="project" value="UniProtKB-UniRule"/>
</dbReference>
<feature type="non-terminal residue" evidence="9">
    <location>
        <position position="1"/>
    </location>
</feature>